<evidence type="ECO:0000256" key="1">
    <source>
        <dbReference type="SAM" id="SignalP"/>
    </source>
</evidence>
<dbReference type="EMBL" id="VFPN01000004">
    <property type="protein sequence ID" value="TQM57687.1"/>
    <property type="molecule type" value="Genomic_DNA"/>
</dbReference>
<reference evidence="2 3" key="1">
    <citation type="submission" date="2019-06" db="EMBL/GenBank/DDBJ databases">
        <title>Sequencing the genomes of 1000 actinobacteria strains.</title>
        <authorList>
            <person name="Klenk H.-P."/>
        </authorList>
    </citation>
    <scope>NUCLEOTIDE SEQUENCE [LARGE SCALE GENOMIC DNA]</scope>
    <source>
        <strain evidence="2 3">DSM 18031</strain>
    </source>
</reference>
<dbReference type="PROSITE" id="PS51257">
    <property type="entry name" value="PROKAR_LIPOPROTEIN"/>
    <property type="match status" value="1"/>
</dbReference>
<sequence length="340" mass="36097">MFKSPAPRLNRGAALGLLCGAALFLSGCAFLPASAEDRASAVVTEFFDLLESGDTENILPLLAENSPLRAGDSELLDSDFYADAIARPTEATVVMSGQYKPGLIYVTVDYLLGDGGEARTMKVAVVEEDGQSQISSWRREDLTIPEVKAPGVFEINGSYRTPPLSKVQTVVALPGIYTFEYVDPDGWGTLDPDGQKTEPFDIEFPVEGAQLAANIPAGVTSTSGQITPSPRLTKKATTTVTNELADMRTNCAEQNLTGDACPDPIIAQVNADGGAPDAGSVTWQDYTVELIVPGGEWRFAARYRIHFTRGGMNSSVTVDVTGALVPDSHGEPTLAFDDAG</sequence>
<name>A0A543HHC2_9MICO</name>
<feature type="signal peptide" evidence="1">
    <location>
        <begin position="1"/>
        <end position="35"/>
    </location>
</feature>
<gene>
    <name evidence="2" type="ORF">FB466_2683</name>
</gene>
<organism evidence="2 3">
    <name type="scientific">Klugiella xanthotipulae</name>
    <dbReference type="NCBI Taxonomy" id="244735"/>
    <lineage>
        <taxon>Bacteria</taxon>
        <taxon>Bacillati</taxon>
        <taxon>Actinomycetota</taxon>
        <taxon>Actinomycetes</taxon>
        <taxon>Micrococcales</taxon>
        <taxon>Microbacteriaceae</taxon>
        <taxon>Klugiella</taxon>
    </lineage>
</organism>
<proteinExistence type="predicted"/>
<evidence type="ECO:0000313" key="3">
    <source>
        <dbReference type="Proteomes" id="UP000318331"/>
    </source>
</evidence>
<accession>A0A543HHC2</accession>
<dbReference type="AlphaFoldDB" id="A0A543HHC2"/>
<evidence type="ECO:0000313" key="2">
    <source>
        <dbReference type="EMBL" id="TQM57687.1"/>
    </source>
</evidence>
<dbReference type="OrthoDB" id="384661at2"/>
<dbReference type="Proteomes" id="UP000318331">
    <property type="component" value="Unassembled WGS sequence"/>
</dbReference>
<comment type="caution">
    <text evidence="2">The sequence shown here is derived from an EMBL/GenBank/DDBJ whole genome shotgun (WGS) entry which is preliminary data.</text>
</comment>
<protein>
    <submittedName>
        <fullName evidence="2">Uncharacterized protein</fullName>
    </submittedName>
</protein>
<keyword evidence="1" id="KW-0732">Signal</keyword>
<keyword evidence="3" id="KW-1185">Reference proteome</keyword>
<dbReference type="RefSeq" id="WP_141918980.1">
    <property type="nucleotide sequence ID" value="NZ_BAAAYS010000015.1"/>
</dbReference>
<feature type="chain" id="PRO_5022099338" evidence="1">
    <location>
        <begin position="36"/>
        <end position="340"/>
    </location>
</feature>